<proteinExistence type="predicted"/>
<evidence type="ECO:0000313" key="1">
    <source>
        <dbReference type="EMBL" id="OUO00437.1"/>
    </source>
</evidence>
<dbReference type="RefSeq" id="WP_087426398.1">
    <property type="nucleotide sequence ID" value="NZ_NFII01000011.1"/>
</dbReference>
<comment type="caution">
    <text evidence="1">The sequence shown here is derived from an EMBL/GenBank/DDBJ whole genome shotgun (WGS) entry which is preliminary data.</text>
</comment>
<organism evidence="1 2">
    <name type="scientific">Bacteroides clarus</name>
    <dbReference type="NCBI Taxonomy" id="626929"/>
    <lineage>
        <taxon>Bacteria</taxon>
        <taxon>Pseudomonadati</taxon>
        <taxon>Bacteroidota</taxon>
        <taxon>Bacteroidia</taxon>
        <taxon>Bacteroidales</taxon>
        <taxon>Bacteroidaceae</taxon>
        <taxon>Bacteroides</taxon>
    </lineage>
</organism>
<sequence length="68" mass="7931">MEKTSFVTKKTLTETFRRLPIGGEITVKTRDFKFNTAKTAKYNLRKEGIEIKLTERGMIDEYKATRLS</sequence>
<gene>
    <name evidence="1" type="ORF">B5F97_11900</name>
</gene>
<name>A0A1Y3YRU3_9BACE</name>
<protein>
    <submittedName>
        <fullName evidence="1">Uncharacterized protein</fullName>
    </submittedName>
</protein>
<reference evidence="2" key="1">
    <citation type="submission" date="2017-04" db="EMBL/GenBank/DDBJ databases">
        <title>Function of individual gut microbiota members based on whole genome sequencing of pure cultures obtained from chicken caecum.</title>
        <authorList>
            <person name="Medvecky M."/>
            <person name="Cejkova D."/>
            <person name="Polansky O."/>
            <person name="Karasova D."/>
            <person name="Kubasova T."/>
            <person name="Cizek A."/>
            <person name="Rychlik I."/>
        </authorList>
    </citation>
    <scope>NUCLEOTIDE SEQUENCE [LARGE SCALE GENOMIC DNA]</scope>
    <source>
        <strain evidence="2">An43</strain>
    </source>
</reference>
<dbReference type="AlphaFoldDB" id="A0A1Y3YRU3"/>
<accession>A0A1Y3YRU3</accession>
<dbReference type="EMBL" id="NFII01000011">
    <property type="protein sequence ID" value="OUO00437.1"/>
    <property type="molecule type" value="Genomic_DNA"/>
</dbReference>
<dbReference type="Proteomes" id="UP000195386">
    <property type="component" value="Unassembled WGS sequence"/>
</dbReference>
<evidence type="ECO:0000313" key="2">
    <source>
        <dbReference type="Proteomes" id="UP000195386"/>
    </source>
</evidence>